<dbReference type="EMBL" id="CACRUH010000038">
    <property type="protein sequence ID" value="VYU33213.1"/>
    <property type="molecule type" value="Genomic_DNA"/>
</dbReference>
<protein>
    <submittedName>
        <fullName evidence="2">Cobalamin biosynthesis protein CobT VWA domain protein</fullName>
    </submittedName>
</protein>
<dbReference type="SMART" id="SM00327">
    <property type="entry name" value="VWA"/>
    <property type="match status" value="1"/>
</dbReference>
<dbReference type="AlphaFoldDB" id="A0A6N3E4G1"/>
<sequence length="263" mass="29728">MHRMTTVPLRLEKEYKMIAPEINRISKRLEASLEEVLERLEGGTQSGLYMGKRLSRGNLYRLDDKIFEKTIKPEEGFSIAFAVLLDLSGSMSSGGRIESAQKAGLVMYTFCRNLGIPVMLYGHTTHDTGYTEVVDIYSFADFDSVDNQDYLRIMSVSTYDCNRDGVALRFVGQKLLNRPEDIKILLMISDGQPYAQGYKGEIAKADLQKAQYSLEKRGVKLFSAAIGDDREMIEEIYKDGFLNIADFNTMPVKLAGLIARFIR</sequence>
<feature type="domain" description="VWFA" evidence="1">
    <location>
        <begin position="78"/>
        <end position="262"/>
    </location>
</feature>
<organism evidence="2">
    <name type="scientific">Hungatella hathewayi</name>
    <dbReference type="NCBI Taxonomy" id="154046"/>
    <lineage>
        <taxon>Bacteria</taxon>
        <taxon>Bacillati</taxon>
        <taxon>Bacillota</taxon>
        <taxon>Clostridia</taxon>
        <taxon>Lachnospirales</taxon>
        <taxon>Lachnospiraceae</taxon>
        <taxon>Hungatella</taxon>
    </lineage>
</organism>
<accession>A0A6N3E4G1</accession>
<proteinExistence type="predicted"/>
<dbReference type="InterPro" id="IPR002035">
    <property type="entry name" value="VWF_A"/>
</dbReference>
<dbReference type="PANTHER" id="PTHR41248:SF1">
    <property type="entry name" value="NORD PROTEIN"/>
    <property type="match status" value="1"/>
</dbReference>
<dbReference type="PANTHER" id="PTHR41248">
    <property type="entry name" value="NORD PROTEIN"/>
    <property type="match status" value="1"/>
</dbReference>
<dbReference type="InterPro" id="IPR051928">
    <property type="entry name" value="NorD/CobT"/>
</dbReference>
<reference evidence="2" key="1">
    <citation type="submission" date="2019-11" db="EMBL/GenBank/DDBJ databases">
        <authorList>
            <person name="Feng L."/>
        </authorList>
    </citation>
    <scope>NUCLEOTIDE SEQUENCE</scope>
    <source>
        <strain evidence="2">ChathewayiLFYP18</strain>
    </source>
</reference>
<dbReference type="Pfam" id="PF00092">
    <property type="entry name" value="VWA"/>
    <property type="match status" value="1"/>
</dbReference>
<evidence type="ECO:0000259" key="1">
    <source>
        <dbReference type="SMART" id="SM00327"/>
    </source>
</evidence>
<name>A0A6N3E4G1_9FIRM</name>
<dbReference type="InterPro" id="IPR036465">
    <property type="entry name" value="vWFA_dom_sf"/>
</dbReference>
<gene>
    <name evidence="2" type="ORF">CHLFYP18_00637</name>
</gene>
<dbReference type="SUPFAM" id="SSF53300">
    <property type="entry name" value="vWA-like"/>
    <property type="match status" value="1"/>
</dbReference>
<evidence type="ECO:0000313" key="2">
    <source>
        <dbReference type="EMBL" id="VYU33213.1"/>
    </source>
</evidence>
<dbReference type="Gene3D" id="3.40.50.410">
    <property type="entry name" value="von Willebrand factor, type A domain"/>
    <property type="match status" value="1"/>
</dbReference>